<feature type="non-terminal residue" evidence="2">
    <location>
        <position position="181"/>
    </location>
</feature>
<feature type="coiled-coil region" evidence="1">
    <location>
        <begin position="19"/>
        <end position="81"/>
    </location>
</feature>
<gene>
    <name evidence="2" type="ORF">PGLA1383_LOCUS34411</name>
</gene>
<keyword evidence="3" id="KW-1185">Reference proteome</keyword>
<sequence>MGTRREGRGDGDGMRQNEILFLQEQNKVVLETLERVEAEREKAHEQIRACEERDSSLQSELELVNDKIQALAQRLRQDKSETMAKDEHVKVLSEQNKQMLGLLETEENKSKSSTNVIRDLTSKNRKLQTIAEEFDVAKAELEKQVSVAKSKCADTVATVRGARSLNEVLRSNIQNTEAKTR</sequence>
<dbReference type="OrthoDB" id="120976at2759"/>
<organism evidence="2 3">
    <name type="scientific">Polarella glacialis</name>
    <name type="common">Dinoflagellate</name>
    <dbReference type="NCBI Taxonomy" id="89957"/>
    <lineage>
        <taxon>Eukaryota</taxon>
        <taxon>Sar</taxon>
        <taxon>Alveolata</taxon>
        <taxon>Dinophyceae</taxon>
        <taxon>Suessiales</taxon>
        <taxon>Suessiaceae</taxon>
        <taxon>Polarella</taxon>
    </lineage>
</organism>
<accession>A0A813FVB8</accession>
<evidence type="ECO:0000313" key="2">
    <source>
        <dbReference type="EMBL" id="CAE8616740.1"/>
    </source>
</evidence>
<comment type="caution">
    <text evidence="2">The sequence shown here is derived from an EMBL/GenBank/DDBJ whole genome shotgun (WGS) entry which is preliminary data.</text>
</comment>
<evidence type="ECO:0000256" key="1">
    <source>
        <dbReference type="SAM" id="Coils"/>
    </source>
</evidence>
<dbReference type="AlphaFoldDB" id="A0A813FVB8"/>
<reference evidence="2" key="1">
    <citation type="submission" date="2021-02" db="EMBL/GenBank/DDBJ databases">
        <authorList>
            <person name="Dougan E. K."/>
            <person name="Rhodes N."/>
            <person name="Thang M."/>
            <person name="Chan C."/>
        </authorList>
    </citation>
    <scope>NUCLEOTIDE SEQUENCE</scope>
</reference>
<proteinExistence type="predicted"/>
<name>A0A813FVB8_POLGL</name>
<dbReference type="EMBL" id="CAJNNV010025946">
    <property type="protein sequence ID" value="CAE8616740.1"/>
    <property type="molecule type" value="Genomic_DNA"/>
</dbReference>
<dbReference type="Proteomes" id="UP000654075">
    <property type="component" value="Unassembled WGS sequence"/>
</dbReference>
<protein>
    <submittedName>
        <fullName evidence="2">Uncharacterized protein</fullName>
    </submittedName>
</protein>
<evidence type="ECO:0000313" key="3">
    <source>
        <dbReference type="Proteomes" id="UP000654075"/>
    </source>
</evidence>
<keyword evidence="1" id="KW-0175">Coiled coil</keyword>